<comment type="caution">
    <text evidence="1">The sequence shown here is derived from an EMBL/GenBank/DDBJ whole genome shotgun (WGS) entry which is preliminary data.</text>
</comment>
<keyword evidence="2" id="KW-1185">Reference proteome</keyword>
<dbReference type="CDD" id="cd09272">
    <property type="entry name" value="RNase_HI_RT_Ty1"/>
    <property type="match status" value="1"/>
</dbReference>
<gene>
    <name evidence="1" type="ORF">BJ554DRAFT_8409</name>
</gene>
<dbReference type="EMBL" id="JAEFCI010006504">
    <property type="protein sequence ID" value="KAG5459643.1"/>
    <property type="molecule type" value="Genomic_DNA"/>
</dbReference>
<dbReference type="AlphaFoldDB" id="A0A8H7ZU26"/>
<evidence type="ECO:0000313" key="2">
    <source>
        <dbReference type="Proteomes" id="UP000673691"/>
    </source>
</evidence>
<proteinExistence type="predicted"/>
<name>A0A8H7ZU26_9FUNG</name>
<organism evidence="1 2">
    <name type="scientific">Olpidium bornovanus</name>
    <dbReference type="NCBI Taxonomy" id="278681"/>
    <lineage>
        <taxon>Eukaryota</taxon>
        <taxon>Fungi</taxon>
        <taxon>Fungi incertae sedis</taxon>
        <taxon>Olpidiomycota</taxon>
        <taxon>Olpidiomycotina</taxon>
        <taxon>Olpidiomycetes</taxon>
        <taxon>Olpidiales</taxon>
        <taxon>Olpidiaceae</taxon>
        <taxon>Olpidium</taxon>
    </lineage>
</organism>
<sequence length="111" mass="12566">MAAQEVQWIRSILMEIDETTIKEATKMYIDNSGAMELARNDKMSKRSNHIDIRYHHLCQCITDKEIAVKRVASVENPADMFTKPLDKVKFTKFKMVGGDHGHQGAPSEVGC</sequence>
<evidence type="ECO:0000313" key="1">
    <source>
        <dbReference type="EMBL" id="KAG5459643.1"/>
    </source>
</evidence>
<protein>
    <submittedName>
        <fullName evidence="1">Uncharacterized protein</fullName>
    </submittedName>
</protein>
<dbReference type="OrthoDB" id="3344688at2759"/>
<reference evidence="1 2" key="1">
    <citation type="journal article" name="Sci. Rep.">
        <title>Genome-scale phylogenetic analyses confirm Olpidium as the closest living zoosporic fungus to the non-flagellated, terrestrial fungi.</title>
        <authorList>
            <person name="Chang Y."/>
            <person name="Rochon D."/>
            <person name="Sekimoto S."/>
            <person name="Wang Y."/>
            <person name="Chovatia M."/>
            <person name="Sandor L."/>
            <person name="Salamov A."/>
            <person name="Grigoriev I.V."/>
            <person name="Stajich J.E."/>
            <person name="Spatafora J.W."/>
        </authorList>
    </citation>
    <scope>NUCLEOTIDE SEQUENCE [LARGE SCALE GENOMIC DNA]</scope>
    <source>
        <strain evidence="1">S191</strain>
    </source>
</reference>
<accession>A0A8H7ZU26</accession>
<dbReference type="Proteomes" id="UP000673691">
    <property type="component" value="Unassembled WGS sequence"/>
</dbReference>